<reference evidence="1 2" key="1">
    <citation type="journal article" date="2016" name="Nat. Commun.">
        <title>Thousands of microbial genomes shed light on interconnected biogeochemical processes in an aquifer system.</title>
        <authorList>
            <person name="Anantharaman K."/>
            <person name="Brown C.T."/>
            <person name="Hug L.A."/>
            <person name="Sharon I."/>
            <person name="Castelle C.J."/>
            <person name="Probst A.J."/>
            <person name="Thomas B.C."/>
            <person name="Singh A."/>
            <person name="Wilkins M.J."/>
            <person name="Karaoz U."/>
            <person name="Brodie E.L."/>
            <person name="Williams K.H."/>
            <person name="Hubbard S.S."/>
            <person name="Banfield J.F."/>
        </authorList>
    </citation>
    <scope>NUCLEOTIDE SEQUENCE [LARGE SCALE GENOMIC DNA]</scope>
</reference>
<comment type="caution">
    <text evidence="1">The sequence shown here is derived from an EMBL/GenBank/DDBJ whole genome shotgun (WGS) entry which is preliminary data.</text>
</comment>
<evidence type="ECO:0000313" key="1">
    <source>
        <dbReference type="EMBL" id="OGM77976.1"/>
    </source>
</evidence>
<evidence type="ECO:0000313" key="2">
    <source>
        <dbReference type="Proteomes" id="UP000179241"/>
    </source>
</evidence>
<gene>
    <name evidence="1" type="ORF">A2188_02545</name>
</gene>
<proteinExistence type="predicted"/>
<dbReference type="EMBL" id="MGHU01000008">
    <property type="protein sequence ID" value="OGM77976.1"/>
    <property type="molecule type" value="Genomic_DNA"/>
</dbReference>
<dbReference type="Proteomes" id="UP000179241">
    <property type="component" value="Unassembled WGS sequence"/>
</dbReference>
<dbReference type="AlphaFoldDB" id="A0A1F8CPI1"/>
<organism evidence="1 2">
    <name type="scientific">Candidatus Woesebacteria bacterium RIFOXYA1_FULL_43_9</name>
    <dbReference type="NCBI Taxonomy" id="1802534"/>
    <lineage>
        <taxon>Bacteria</taxon>
        <taxon>Candidatus Woeseibacteriota</taxon>
    </lineage>
</organism>
<accession>A0A1F8CPI1</accession>
<sequence>MPTPVEQAPETPIVTERAEEANALTIERKEVVTPSKVKFSGQVYSDTGEPLITTPENKEVTVVLPADPAVIQAKAAGNPDDSVTWFHAFWKRILLQAIFMDKKLVVAKT</sequence>
<name>A0A1F8CPI1_9BACT</name>
<protein>
    <submittedName>
        <fullName evidence="1">Uncharacterized protein</fullName>
    </submittedName>
</protein>